<dbReference type="AlphaFoldDB" id="A0A1G9E2L5"/>
<sequence length="432" mass="50231">MRDEVRVLTVGTDVDLGTKSVAWTDDYNVKDFDWVFLDFHSLDKSVGDSTISDSIEGMMNIPDEDDIFKSIANGNNFIVFLPERRTIPKTDRTSISLYNLTPVGLNLVEESGSSIDYDTINPNWTWYFDSNFDWNIRIDRKEPAVFELFGRRFVYEFTTIVQNNSSELLATDILFHEITEPEVSTHQPEMNQLPGKLSFIPVIKNWSPNELIREILDSFTDMDTRIKTDQSPEWVNDWRLPEEDGLVRELEDLRIKKKEIESKIKEKEGELDEYEEYKALLWGNEGELEILVPTVFREMDFEVEGEVPHGRDGMIRLDDLNIVLEITGTKNSISDKKCRQLSTWVDEAEIDELDRDHTGILVANPDRETNPPNRTENDYLPPHLQNFLSKRGYKVLLTHNLFELYSEFRKGDLSNEDIEEMLRSDSLFVYGS</sequence>
<gene>
    <name evidence="2" type="ORF">SAMN04515672_3732</name>
</gene>
<feature type="coiled-coil region" evidence="1">
    <location>
        <begin position="243"/>
        <end position="277"/>
    </location>
</feature>
<keyword evidence="3" id="KW-1185">Reference proteome</keyword>
<name>A0A1G9E2L5_9EURY</name>
<dbReference type="Proteomes" id="UP000198882">
    <property type="component" value="Unassembled WGS sequence"/>
</dbReference>
<accession>A0A1G9E2L5</accession>
<evidence type="ECO:0000313" key="3">
    <source>
        <dbReference type="Proteomes" id="UP000198882"/>
    </source>
</evidence>
<protein>
    <submittedName>
        <fullName evidence="2">Uncharacterized protein</fullName>
    </submittedName>
</protein>
<organism evidence="2 3">
    <name type="scientific">Natronorubrum texcoconense</name>
    <dbReference type="NCBI Taxonomy" id="1095776"/>
    <lineage>
        <taxon>Archaea</taxon>
        <taxon>Methanobacteriati</taxon>
        <taxon>Methanobacteriota</taxon>
        <taxon>Stenosarchaea group</taxon>
        <taxon>Halobacteria</taxon>
        <taxon>Halobacteriales</taxon>
        <taxon>Natrialbaceae</taxon>
        <taxon>Natronorubrum</taxon>
    </lineage>
</organism>
<dbReference type="EMBL" id="FNFE01000006">
    <property type="protein sequence ID" value="SDK70344.1"/>
    <property type="molecule type" value="Genomic_DNA"/>
</dbReference>
<keyword evidence="1" id="KW-0175">Coiled coil</keyword>
<dbReference type="RefSeq" id="WP_139171324.1">
    <property type="nucleotide sequence ID" value="NZ_FNFE01000006.1"/>
</dbReference>
<reference evidence="3" key="1">
    <citation type="submission" date="2016-10" db="EMBL/GenBank/DDBJ databases">
        <authorList>
            <person name="Varghese N."/>
            <person name="Submissions S."/>
        </authorList>
    </citation>
    <scope>NUCLEOTIDE SEQUENCE [LARGE SCALE GENOMIC DNA]</scope>
    <source>
        <strain evidence="3">B4,CECT 8067,JCM 17497</strain>
    </source>
</reference>
<proteinExistence type="predicted"/>
<dbReference type="OrthoDB" id="271844at2157"/>
<evidence type="ECO:0000313" key="2">
    <source>
        <dbReference type="EMBL" id="SDK70344.1"/>
    </source>
</evidence>
<evidence type="ECO:0000256" key="1">
    <source>
        <dbReference type="SAM" id="Coils"/>
    </source>
</evidence>